<dbReference type="Pfam" id="PF09899">
    <property type="entry name" value="DUF2126"/>
    <property type="match status" value="1"/>
</dbReference>
<dbReference type="InterPro" id="IPR002931">
    <property type="entry name" value="Transglutaminase-like"/>
</dbReference>
<dbReference type="KEGG" id="bann:JFN94_23360"/>
<dbReference type="SUPFAM" id="SSF54001">
    <property type="entry name" value="Cysteine proteinases"/>
    <property type="match status" value="1"/>
</dbReference>
<dbReference type="PANTHER" id="PTHR33490">
    <property type="entry name" value="BLR5614 PROTEIN-RELATED"/>
    <property type="match status" value="1"/>
</dbReference>
<protein>
    <submittedName>
        <fullName evidence="2">Transglutaminase family protein</fullName>
    </submittedName>
</protein>
<dbReference type="SMART" id="SM00460">
    <property type="entry name" value="TGc"/>
    <property type="match status" value="1"/>
</dbReference>
<evidence type="ECO:0000259" key="1">
    <source>
        <dbReference type="SMART" id="SM00460"/>
    </source>
</evidence>
<sequence>MPIHVALHHTTRYRYDRPVNLGPQIVRLRPAPHCRTPIVAYSMTVDPAQHFINWQQDPFSNYLARLVFPERTEHFEITIDLVAEMSVYNPFDFFLEASAEQYPFSYDDALKTELAPYLACDPQTSAAPLFRAYVDGVDRTPAGTVNFLVALNQQLQRDIGYLVRMEPGVQTPEETLELASGSCRDSAWLLVQLCRHLGIAARFVSGYLIQLTPDVKALDGPSGTSVDFTDLHAWCEVYLPGAGWIGFDPTSGLLAGEGHIPLACTPQPTSAAPVEGLIDECEVSFEHAMTVTRVYESPRVTKPYTEQQWDAVRTLGAQVDGALTAGDVRLTQGGEPTFVSIEDRDGAEWNTDALGPTKRGYATELVQRLRAEYGEGGFLHFGQGKWYPGEQLPRWALSIFWRADGQPVWHDPSLFADEREPSACTTGDAKRFIDALAARLGLTDEFVRPGYEDVWYYLWRERRLPVNVDPFDSRLDDELERARLRKVFEQQLDSVVGYVLPIKRTEKVPGLDRPDLDGPHWQTGPWFFRDERMYLVPGDSPMGYRLPLDSLPWVGSADYPYLVERDPFAPRDALPDAAALRARHAGAADAPRYLAGVHREASAQTVMQWRNDGTGASAGVTAQGAQDAHRRPERFESAAWITRSALCAEVRNGILYIFMPPLAALEDYLDLLAAIELTAHALDVKLVLEGYPPPRDARLKLLQVTPDPGVIEVNIHPARSFGELVDQTEFLYDAAWQSRLSSEKFMVDGRHVGTGGGNHFVLGGATPADSPFLRRPDLLASLIAYWHNHPSLSYLFSGLFIGPTSQAPRVDEARNDQLYELDIAFAEIQRNKLLYGQDMPPWLVDRVLRNLLIDVTGNTHRSEFCIDKLYSPDSPTGRLGLLELRAFEMPPHARMSIVQQLLLRALVARFWAAPYTTPLTRWGTALHDRFMLPAFLKMDFDDVLAELRDAGFAFDSAWFAPHFEFRFPLFGQIAVNGMQLSLRGALEPWHVMGEEGASGGTVRYVDSSVERLEVRVTGLNDNRYVATVNGRALPLQPTGTVGEYVAGVRYKAWAPPSALHPTIGVHAPLTFDIVDTWLQRSLGGCRYHVAHPGGRNYATFPVNAYEAESRRLARFVAMGHTPGRMTAEAAAPSREFPFTLDLRRP</sequence>
<dbReference type="PANTHER" id="PTHR33490:SF1">
    <property type="entry name" value="SLL1233 PROTEIN"/>
    <property type="match status" value="1"/>
</dbReference>
<dbReference type="InterPro" id="IPR013589">
    <property type="entry name" value="Bac_transglu_N"/>
</dbReference>
<reference evidence="2 3" key="1">
    <citation type="submission" date="2020-12" db="EMBL/GenBank/DDBJ databases">
        <title>Complete genome sequence of Burkholderia anthina BJQ0011.</title>
        <authorList>
            <person name="Xu Y."/>
        </authorList>
    </citation>
    <scope>NUCLEOTIDE SEQUENCE [LARGE SCALE GENOMIC DNA]</scope>
    <source>
        <strain evidence="2 3">BJQ0011</strain>
    </source>
</reference>
<dbReference type="Gene3D" id="3.10.620.30">
    <property type="match status" value="1"/>
</dbReference>
<evidence type="ECO:0000313" key="3">
    <source>
        <dbReference type="Proteomes" id="UP000596205"/>
    </source>
</evidence>
<dbReference type="Pfam" id="PF01841">
    <property type="entry name" value="Transglut_core"/>
    <property type="match status" value="1"/>
</dbReference>
<gene>
    <name evidence="2" type="ORF">JFN94_23360</name>
</gene>
<dbReference type="Pfam" id="PF08379">
    <property type="entry name" value="Bact_transglu_N"/>
    <property type="match status" value="1"/>
</dbReference>
<evidence type="ECO:0000313" key="2">
    <source>
        <dbReference type="EMBL" id="QQK04311.1"/>
    </source>
</evidence>
<accession>A0A7T6VI11</accession>
<dbReference type="RefSeq" id="WP_199568741.1">
    <property type="nucleotide sequence ID" value="NZ_CP066770.1"/>
</dbReference>
<dbReference type="InterPro" id="IPR018667">
    <property type="entry name" value="DUF2126"/>
</dbReference>
<organism evidence="2 3">
    <name type="scientific">Burkholderia anthina</name>
    <dbReference type="NCBI Taxonomy" id="179879"/>
    <lineage>
        <taxon>Bacteria</taxon>
        <taxon>Pseudomonadati</taxon>
        <taxon>Pseudomonadota</taxon>
        <taxon>Betaproteobacteria</taxon>
        <taxon>Burkholderiales</taxon>
        <taxon>Burkholderiaceae</taxon>
        <taxon>Burkholderia</taxon>
        <taxon>Burkholderia cepacia complex</taxon>
    </lineage>
</organism>
<feature type="domain" description="Transglutaminase-like" evidence="1">
    <location>
        <begin position="175"/>
        <end position="251"/>
    </location>
</feature>
<proteinExistence type="predicted"/>
<dbReference type="EMBL" id="CP066770">
    <property type="protein sequence ID" value="QQK04311.1"/>
    <property type="molecule type" value="Genomic_DNA"/>
</dbReference>
<dbReference type="Proteomes" id="UP000596205">
    <property type="component" value="Chromosome 2"/>
</dbReference>
<name>A0A7T6VI11_9BURK</name>
<dbReference type="AlphaFoldDB" id="A0A7T6VI11"/>
<dbReference type="InterPro" id="IPR038765">
    <property type="entry name" value="Papain-like_cys_pep_sf"/>
</dbReference>